<feature type="region of interest" description="Disordered" evidence="1">
    <location>
        <begin position="793"/>
        <end position="875"/>
    </location>
</feature>
<dbReference type="GO" id="GO:0046873">
    <property type="term" value="F:metal ion transmembrane transporter activity"/>
    <property type="evidence" value="ECO:0007669"/>
    <property type="project" value="InterPro"/>
</dbReference>
<reference evidence="3 4" key="1">
    <citation type="submission" date="2017-10" db="EMBL/GenBank/DDBJ databases">
        <title>Comparative genomics in systemic dimorphic fungi from Ajellomycetaceae.</title>
        <authorList>
            <person name="Munoz J.F."/>
            <person name="Mcewen J.G."/>
            <person name="Clay O.K."/>
            <person name="Cuomo C.A."/>
        </authorList>
    </citation>
    <scope>NUCLEOTIDE SEQUENCE [LARGE SCALE GENOMIC DNA]</scope>
    <source>
        <strain evidence="3 4">UAMH5409</strain>
    </source>
</reference>
<evidence type="ECO:0000313" key="4">
    <source>
        <dbReference type="Proteomes" id="UP000223968"/>
    </source>
</evidence>
<organism evidence="3 4">
    <name type="scientific">Helicocarpus griseus UAMH5409</name>
    <dbReference type="NCBI Taxonomy" id="1447875"/>
    <lineage>
        <taxon>Eukaryota</taxon>
        <taxon>Fungi</taxon>
        <taxon>Dikarya</taxon>
        <taxon>Ascomycota</taxon>
        <taxon>Pezizomycotina</taxon>
        <taxon>Eurotiomycetes</taxon>
        <taxon>Eurotiomycetidae</taxon>
        <taxon>Onygenales</taxon>
        <taxon>Ajellomycetaceae</taxon>
        <taxon>Helicocarpus</taxon>
    </lineage>
</organism>
<dbReference type="OrthoDB" id="5428055at2759"/>
<feature type="transmembrane region" description="Helical" evidence="2">
    <location>
        <begin position="570"/>
        <end position="599"/>
    </location>
</feature>
<evidence type="ECO:0000256" key="1">
    <source>
        <dbReference type="SAM" id="MobiDB-lite"/>
    </source>
</evidence>
<evidence type="ECO:0000313" key="3">
    <source>
        <dbReference type="EMBL" id="PGH13373.1"/>
    </source>
</evidence>
<protein>
    <submittedName>
        <fullName evidence="3">Uncharacterized protein</fullName>
    </submittedName>
</protein>
<accession>A0A2B7XX65</accession>
<feature type="transmembrane region" description="Helical" evidence="2">
    <location>
        <begin position="461"/>
        <end position="484"/>
    </location>
</feature>
<sequence length="905" mass="103453">MKTPTRAIAVSSNTTQDDDPDIAEIWKAILRPGAADDEQFVNRYYNWRRPISIHGLLGQPRTWMSWSYKAAYPKLSTLLEQASLEHKLRCRVMFEELAINNDLYQLRKLTYNEAHAPLSVIFDALKRIPEQAKDAKPDRERIKGTAHVKRLARVLHVTDISPLVLNCIFGTSSSLDISHVAAFVDRNLNGMNWAKVNLLQMRNTNWSSYTYEYHFSFYYVTLDYFEPDTVKPDPRHIRRSCPFGKRKTTTKHRYIHEESVSFLLCGYFDDAFTCYQLGDAYYRPRYTRDTAPRFFRSYDPAQSPGQLFLYWIAVALFHARSRWENAIDALDAEIKSPSDVVFMEDRSADLMADDPQFSLSKTYFWALQTYKLFERTLEQTIATWENFKVDSLPKVQDGRISPENWDAGVKSIDQSIELLKPKIARIRRGIQDVKDLREGLQSTAAVFDSRTAVRQGENIRLLTYITLLFLPLSFGTGIFSMQIIEPSPTMINAFAITLPVITIVTFLLIFNLNTLMGAFDTAVGNATFSLRRQMKLHHRKDWKYRAIALHHDHLSTEPPVRRAAKQSSHWVYMLFLIEVAAVVLPVSELAAALHCYGLFDSGGEGERDDDAAGDNTDREDASTHYSQSNQRKEFLERVKRAAQQAEKEERRRRDREKGLLIALFRRFYRNSFRLARVLMRVIFVSFRILLLPIWIILLLIEFILISIILILQSDHNHIRSAQTSSSQPPPPAAATHDEAPHTPSPFHQAWRTLGLNTLSIPSRHRHRDQHDAPYSSRSSGAFSLVHTLESRLPVQTKEQPLTATSTSPAQPQPVVIPATDFETKQQPQLPHPHDSTSHPPSPVTNPPEALSPEEDTSSPEAANVELSVFGPERPRRTIGARISRAANYARHGAGFIPGDFERAER</sequence>
<keyword evidence="2" id="KW-0812">Transmembrane</keyword>
<dbReference type="Pfam" id="PF01544">
    <property type="entry name" value="CorA"/>
    <property type="match status" value="1"/>
</dbReference>
<dbReference type="EMBL" id="PDNB01000046">
    <property type="protein sequence ID" value="PGH13373.1"/>
    <property type="molecule type" value="Genomic_DNA"/>
</dbReference>
<comment type="caution">
    <text evidence="3">The sequence shown here is derived from an EMBL/GenBank/DDBJ whole genome shotgun (WGS) entry which is preliminary data.</text>
</comment>
<evidence type="ECO:0000256" key="2">
    <source>
        <dbReference type="SAM" id="Phobius"/>
    </source>
</evidence>
<feature type="compositionally biased region" description="Polar residues" evidence="1">
    <location>
        <begin position="796"/>
        <end position="809"/>
    </location>
</feature>
<keyword evidence="4" id="KW-1185">Reference proteome</keyword>
<keyword evidence="2" id="KW-1133">Transmembrane helix</keyword>
<dbReference type="Gene3D" id="1.20.58.340">
    <property type="entry name" value="Magnesium transport protein CorA, transmembrane region"/>
    <property type="match status" value="1"/>
</dbReference>
<keyword evidence="2" id="KW-0472">Membrane</keyword>
<name>A0A2B7XX65_9EURO</name>
<feature type="transmembrane region" description="Helical" evidence="2">
    <location>
        <begin position="688"/>
        <end position="711"/>
    </location>
</feature>
<dbReference type="Proteomes" id="UP000223968">
    <property type="component" value="Unassembled WGS sequence"/>
</dbReference>
<proteinExistence type="predicted"/>
<gene>
    <name evidence="3" type="ORF">AJ79_03652</name>
</gene>
<dbReference type="GO" id="GO:0016020">
    <property type="term" value="C:membrane"/>
    <property type="evidence" value="ECO:0007669"/>
    <property type="project" value="InterPro"/>
</dbReference>
<dbReference type="InterPro" id="IPR002523">
    <property type="entry name" value="MgTranspt_CorA/ZnTranspt_ZntB"/>
</dbReference>
<dbReference type="AlphaFoldDB" id="A0A2B7XX65"/>
<feature type="region of interest" description="Disordered" evidence="1">
    <location>
        <begin position="605"/>
        <end position="626"/>
    </location>
</feature>
<feature type="transmembrane region" description="Helical" evidence="2">
    <location>
        <begin position="490"/>
        <end position="510"/>
    </location>
</feature>
<feature type="region of interest" description="Disordered" evidence="1">
    <location>
        <begin position="720"/>
        <end position="746"/>
    </location>
</feature>